<name>A0AAE3MKX8_9FLAO</name>
<keyword evidence="2" id="KW-0238">DNA-binding</keyword>
<dbReference type="Proteomes" id="UP001207116">
    <property type="component" value="Unassembled WGS sequence"/>
</dbReference>
<accession>A0AAE3MKX8</accession>
<dbReference type="InterPro" id="IPR000792">
    <property type="entry name" value="Tscrpt_reg_LuxR_C"/>
</dbReference>
<dbReference type="PRINTS" id="PR00038">
    <property type="entry name" value="HTHLUXR"/>
</dbReference>
<keyword evidence="6" id="KW-1185">Reference proteome</keyword>
<evidence type="ECO:0000313" key="5">
    <source>
        <dbReference type="EMBL" id="MCX2719725.1"/>
    </source>
</evidence>
<comment type="caution">
    <text evidence="5">The sequence shown here is derived from an EMBL/GenBank/DDBJ whole genome shotgun (WGS) entry which is preliminary data.</text>
</comment>
<dbReference type="CDD" id="cd06170">
    <property type="entry name" value="LuxR_C_like"/>
    <property type="match status" value="1"/>
</dbReference>
<dbReference type="Pfam" id="PF00196">
    <property type="entry name" value="GerE"/>
    <property type="match status" value="1"/>
</dbReference>
<proteinExistence type="predicted"/>
<dbReference type="PANTHER" id="PTHR44688:SF16">
    <property type="entry name" value="DNA-BINDING TRANSCRIPTIONAL ACTIVATOR DEVR_DOSR"/>
    <property type="match status" value="1"/>
</dbReference>
<dbReference type="GO" id="GO:0003677">
    <property type="term" value="F:DNA binding"/>
    <property type="evidence" value="ECO:0007669"/>
    <property type="project" value="UniProtKB-KW"/>
</dbReference>
<dbReference type="InterPro" id="IPR016032">
    <property type="entry name" value="Sig_transdc_resp-reg_C-effctor"/>
</dbReference>
<dbReference type="SUPFAM" id="SSF46894">
    <property type="entry name" value="C-terminal effector domain of the bipartite response regulators"/>
    <property type="match status" value="1"/>
</dbReference>
<dbReference type="InterPro" id="IPR036388">
    <property type="entry name" value="WH-like_DNA-bd_sf"/>
</dbReference>
<dbReference type="PANTHER" id="PTHR44688">
    <property type="entry name" value="DNA-BINDING TRANSCRIPTIONAL ACTIVATOR DEVR_DOSR"/>
    <property type="match status" value="1"/>
</dbReference>
<evidence type="ECO:0000256" key="3">
    <source>
        <dbReference type="ARBA" id="ARBA00023163"/>
    </source>
</evidence>
<gene>
    <name evidence="5" type="ORF">OO016_08925</name>
</gene>
<reference evidence="5" key="1">
    <citation type="submission" date="2022-11" db="EMBL/GenBank/DDBJ databases">
        <title>The characterization of three novel Bacteroidetes species and genomic analysis of their roles in tidal elemental geochemical cycles.</title>
        <authorList>
            <person name="Ma K.-J."/>
        </authorList>
    </citation>
    <scope>NUCLEOTIDE SEQUENCE</scope>
    <source>
        <strain evidence="5">M415</strain>
    </source>
</reference>
<sequence length="267" mass="30929">MDQPLFSKNYEAFLIKTKAFFNDLIKSHNNNLKYIRIKNLIDSDQVTPYHSTFFYVINANTLSFEYIGSSLEYGIGLKSDVIRKNGLHFFWKRIHPEDLDDLLLVWKKLTDYLLNQEGAENGEHITYTWNYRFKNKNETYVNIVENVTPVRCDALHETVCMLSYCTVINSEINMKVTATANIINNNTYEKISFSNTPDNQISSKISRREKDIINLLALHLSSKEIGDKLCISTNTVNTHRRNIIKKLNIASTGELIGILRNKGYWSN</sequence>
<evidence type="ECO:0000313" key="6">
    <source>
        <dbReference type="Proteomes" id="UP001207116"/>
    </source>
</evidence>
<dbReference type="SMART" id="SM00421">
    <property type="entry name" value="HTH_LUXR"/>
    <property type="match status" value="1"/>
</dbReference>
<dbReference type="GO" id="GO:0006355">
    <property type="term" value="P:regulation of DNA-templated transcription"/>
    <property type="evidence" value="ECO:0007669"/>
    <property type="project" value="InterPro"/>
</dbReference>
<feature type="domain" description="HTH luxR-type" evidence="4">
    <location>
        <begin position="198"/>
        <end position="263"/>
    </location>
</feature>
<dbReference type="AlphaFoldDB" id="A0AAE3MKX8"/>
<organism evidence="5 6">
    <name type="scientific">Lentiprolixibacter aurantiacus</name>
    <dbReference type="NCBI Taxonomy" id="2993939"/>
    <lineage>
        <taxon>Bacteria</taxon>
        <taxon>Pseudomonadati</taxon>
        <taxon>Bacteroidota</taxon>
        <taxon>Flavobacteriia</taxon>
        <taxon>Flavobacteriales</taxon>
        <taxon>Flavobacteriaceae</taxon>
        <taxon>Lentiprolixibacter</taxon>
    </lineage>
</organism>
<dbReference type="RefSeq" id="WP_266012631.1">
    <property type="nucleotide sequence ID" value="NZ_JAPFQP010000002.1"/>
</dbReference>
<evidence type="ECO:0000259" key="4">
    <source>
        <dbReference type="PROSITE" id="PS50043"/>
    </source>
</evidence>
<dbReference type="Gene3D" id="1.10.10.10">
    <property type="entry name" value="Winged helix-like DNA-binding domain superfamily/Winged helix DNA-binding domain"/>
    <property type="match status" value="1"/>
</dbReference>
<dbReference type="PROSITE" id="PS50043">
    <property type="entry name" value="HTH_LUXR_2"/>
    <property type="match status" value="1"/>
</dbReference>
<dbReference type="EMBL" id="JAPFQP010000002">
    <property type="protein sequence ID" value="MCX2719725.1"/>
    <property type="molecule type" value="Genomic_DNA"/>
</dbReference>
<dbReference type="Gene3D" id="3.30.450.20">
    <property type="entry name" value="PAS domain"/>
    <property type="match status" value="1"/>
</dbReference>
<keyword evidence="3" id="KW-0804">Transcription</keyword>
<keyword evidence="1" id="KW-0805">Transcription regulation</keyword>
<evidence type="ECO:0000256" key="1">
    <source>
        <dbReference type="ARBA" id="ARBA00023015"/>
    </source>
</evidence>
<evidence type="ECO:0000256" key="2">
    <source>
        <dbReference type="ARBA" id="ARBA00023125"/>
    </source>
</evidence>
<protein>
    <submittedName>
        <fullName evidence="5">LuxR C-terminal-related transcriptional regulator</fullName>
    </submittedName>
</protein>